<dbReference type="AlphaFoldDB" id="A0A399PXL6"/>
<evidence type="ECO:0000313" key="3">
    <source>
        <dbReference type="Proteomes" id="UP000265361"/>
    </source>
</evidence>
<evidence type="ECO:0008006" key="4">
    <source>
        <dbReference type="Google" id="ProtNLM"/>
    </source>
</evidence>
<organism evidence="2 3">
    <name type="scientific">Clavibacter nebraskensis</name>
    <dbReference type="NCBI Taxonomy" id="31963"/>
    <lineage>
        <taxon>Bacteria</taxon>
        <taxon>Bacillati</taxon>
        <taxon>Actinomycetota</taxon>
        <taxon>Actinomycetes</taxon>
        <taxon>Micrococcales</taxon>
        <taxon>Microbacteriaceae</taxon>
        <taxon>Clavibacter</taxon>
    </lineage>
</organism>
<reference evidence="2 3" key="1">
    <citation type="submission" date="2018-08" db="EMBL/GenBank/DDBJ databases">
        <title>Genome Sequence of Clavibacter michiganensis Subspecies type strains, and the Atypical Peach-Colored Strains Isolated from Tomato.</title>
        <authorList>
            <person name="Osdaghi E."/>
            <person name="Portier P."/>
            <person name="Briand M."/>
            <person name="Jacques M.-A."/>
        </authorList>
    </citation>
    <scope>NUCLEOTIDE SEQUENCE [LARGE SCALE GENOMIC DNA]</scope>
    <source>
        <strain evidence="2 3">CFBP 7577</strain>
    </source>
</reference>
<keyword evidence="1" id="KW-0732">Signal</keyword>
<dbReference type="Proteomes" id="UP000265361">
    <property type="component" value="Unassembled WGS sequence"/>
</dbReference>
<feature type="signal peptide" evidence="1">
    <location>
        <begin position="1"/>
        <end position="28"/>
    </location>
</feature>
<evidence type="ECO:0000256" key="1">
    <source>
        <dbReference type="SAM" id="SignalP"/>
    </source>
</evidence>
<comment type="caution">
    <text evidence="2">The sequence shown here is derived from an EMBL/GenBank/DDBJ whole genome shotgun (WGS) entry which is preliminary data.</text>
</comment>
<dbReference type="GeneID" id="92984385"/>
<evidence type="ECO:0000313" key="2">
    <source>
        <dbReference type="EMBL" id="RIJ11316.1"/>
    </source>
</evidence>
<feature type="chain" id="PRO_5017383373" description="Secreted protein" evidence="1">
    <location>
        <begin position="29"/>
        <end position="119"/>
    </location>
</feature>
<name>A0A399PXL6_9MICO</name>
<dbReference type="RefSeq" id="WP_015491241.1">
    <property type="nucleotide sequence ID" value="NZ_CP033721.2"/>
</dbReference>
<dbReference type="EMBL" id="QWED01000246">
    <property type="protein sequence ID" value="RIJ11316.1"/>
    <property type="molecule type" value="Genomic_DNA"/>
</dbReference>
<accession>A0A399PXL6</accession>
<gene>
    <name evidence="2" type="ORF">DZF97_08965</name>
</gene>
<proteinExistence type="predicted"/>
<protein>
    <recommendedName>
        <fullName evidence="4">Secreted protein</fullName>
    </recommendedName>
</protein>
<sequence length="119" mass="12740">MHIHARILSTIGASILIAGSTMAPPADATEKHIAPTHHHIVTTAAMPGSVAMAAEDGDPLVAPLQASPVGSRWQDHRNRLVVLRISAQQHIYSKHGLNRKVPRVATEYPDSSHAEHGDS</sequence>